<comment type="caution">
    <text evidence="2">The sequence shown here is derived from an EMBL/GenBank/DDBJ whole genome shotgun (WGS) entry which is preliminary data.</text>
</comment>
<gene>
    <name evidence="2" type="ORF">Tci_427954</name>
</gene>
<proteinExistence type="predicted"/>
<feature type="region of interest" description="Disordered" evidence="1">
    <location>
        <begin position="107"/>
        <end position="127"/>
    </location>
</feature>
<feature type="compositionally biased region" description="Acidic residues" evidence="1">
    <location>
        <begin position="74"/>
        <end position="83"/>
    </location>
</feature>
<evidence type="ECO:0000256" key="1">
    <source>
        <dbReference type="SAM" id="MobiDB-lite"/>
    </source>
</evidence>
<feature type="compositionally biased region" description="Polar residues" evidence="1">
    <location>
        <begin position="60"/>
        <end position="69"/>
    </location>
</feature>
<organism evidence="2">
    <name type="scientific">Tanacetum cinerariifolium</name>
    <name type="common">Dalmatian daisy</name>
    <name type="synonym">Chrysanthemum cinerariifolium</name>
    <dbReference type="NCBI Taxonomy" id="118510"/>
    <lineage>
        <taxon>Eukaryota</taxon>
        <taxon>Viridiplantae</taxon>
        <taxon>Streptophyta</taxon>
        <taxon>Embryophyta</taxon>
        <taxon>Tracheophyta</taxon>
        <taxon>Spermatophyta</taxon>
        <taxon>Magnoliopsida</taxon>
        <taxon>eudicotyledons</taxon>
        <taxon>Gunneridae</taxon>
        <taxon>Pentapetalae</taxon>
        <taxon>asterids</taxon>
        <taxon>campanulids</taxon>
        <taxon>Asterales</taxon>
        <taxon>Asteraceae</taxon>
        <taxon>Asteroideae</taxon>
        <taxon>Anthemideae</taxon>
        <taxon>Anthemidinae</taxon>
        <taxon>Tanacetum</taxon>
    </lineage>
</organism>
<dbReference type="AlphaFoldDB" id="A0A699HMV9"/>
<name>A0A699HMV9_TANCI</name>
<reference evidence="2" key="1">
    <citation type="journal article" date="2019" name="Sci. Rep.">
        <title>Draft genome of Tanacetum cinerariifolium, the natural source of mosquito coil.</title>
        <authorList>
            <person name="Yamashiro T."/>
            <person name="Shiraishi A."/>
            <person name="Satake H."/>
            <person name="Nakayama K."/>
        </authorList>
    </citation>
    <scope>NUCLEOTIDE SEQUENCE</scope>
</reference>
<sequence>LSRVWKNGFCDPVLRGADGNVMDIHDFLCLPEWIGVESIRSLIWIAASSHVSKRIRSALAPSSGSTTRPSLFAGDDDESDDDDDAYVKIPLVTPLYSAAVIPSLGNQNGSSIAPTTEGSNTRDSRGKGIMVGDAATPSGDAEGLWGEGCWLDWAGTLSAYLKEVGELLSLAASAGFERGLSMHRTNDKFADVLKKMVNFMPGAQERLAEASPLLEPKKLVRSANVHIPKDTHVSPPIEKESTMTPVSKSLELSANVVLASSVVALEQNEEHVTAAVDRLDLKMTDGAAHSKSGGVVMQGTSHVLDDVDEVTVVGLEHVSFGLTDVVVALSAGEKGDGCAPSSIIEEVVVPSLGV</sequence>
<dbReference type="EMBL" id="BKCJ010188933">
    <property type="protein sequence ID" value="GEY55980.1"/>
    <property type="molecule type" value="Genomic_DNA"/>
</dbReference>
<feature type="compositionally biased region" description="Polar residues" evidence="1">
    <location>
        <begin position="107"/>
        <end position="119"/>
    </location>
</feature>
<protein>
    <submittedName>
        <fullName evidence="2">Uncharacterized protein</fullName>
    </submittedName>
</protein>
<feature type="non-terminal residue" evidence="2">
    <location>
        <position position="1"/>
    </location>
</feature>
<evidence type="ECO:0000313" key="2">
    <source>
        <dbReference type="EMBL" id="GEY55980.1"/>
    </source>
</evidence>
<accession>A0A699HMV9</accession>
<feature type="region of interest" description="Disordered" evidence="1">
    <location>
        <begin position="58"/>
        <end position="83"/>
    </location>
</feature>